<reference evidence="2" key="2">
    <citation type="journal article" date="2022" name="Microbiol. Resour. Announc.">
        <title>Metagenome Sequencing to Explore Phylogenomics of Terrestrial Cyanobacteria.</title>
        <authorList>
            <person name="Ward R.D."/>
            <person name="Stajich J.E."/>
            <person name="Johansen J.R."/>
            <person name="Huntemann M."/>
            <person name="Clum A."/>
            <person name="Foster B."/>
            <person name="Foster B."/>
            <person name="Roux S."/>
            <person name="Palaniappan K."/>
            <person name="Varghese N."/>
            <person name="Mukherjee S."/>
            <person name="Reddy T.B.K."/>
            <person name="Daum C."/>
            <person name="Copeland A."/>
            <person name="Chen I.A."/>
            <person name="Ivanova N.N."/>
            <person name="Kyrpides N.C."/>
            <person name="Shapiro N."/>
            <person name="Eloe-Fadrosh E.A."/>
            <person name="Pietrasiak N."/>
        </authorList>
    </citation>
    <scope>NUCLEOTIDE SEQUENCE</scope>
    <source>
        <strain evidence="2">GSE-NOS-MK-12-04C</strain>
    </source>
</reference>
<proteinExistence type="predicted"/>
<dbReference type="AlphaFoldDB" id="A0A951QQT2"/>
<evidence type="ECO:0000256" key="1">
    <source>
        <dbReference type="SAM" id="Phobius"/>
    </source>
</evidence>
<gene>
    <name evidence="2" type="ORF">KME60_19085</name>
</gene>
<protein>
    <submittedName>
        <fullName evidence="2">Type II toxin-antitoxin system HicA family toxin</fullName>
    </submittedName>
</protein>
<feature type="transmembrane region" description="Helical" evidence="1">
    <location>
        <begin position="81"/>
        <end position="100"/>
    </location>
</feature>
<name>A0A951QQT2_9CYAN</name>
<keyword evidence="1" id="KW-0812">Transmembrane</keyword>
<comment type="caution">
    <text evidence="2">The sequence shown here is derived from an EMBL/GenBank/DDBJ whole genome shotgun (WGS) entry which is preliminary data.</text>
</comment>
<dbReference type="EMBL" id="JAHHGZ010000021">
    <property type="protein sequence ID" value="MBW4669457.1"/>
    <property type="molecule type" value="Genomic_DNA"/>
</dbReference>
<reference evidence="2" key="1">
    <citation type="submission" date="2021-05" db="EMBL/GenBank/DDBJ databases">
        <authorList>
            <person name="Pietrasiak N."/>
            <person name="Ward R."/>
            <person name="Stajich J.E."/>
            <person name="Kurbessoian T."/>
        </authorList>
    </citation>
    <scope>NUCLEOTIDE SEQUENCE</scope>
    <source>
        <strain evidence="2">GSE-NOS-MK-12-04C</strain>
    </source>
</reference>
<keyword evidence="1" id="KW-0472">Membrane</keyword>
<keyword evidence="1" id="KW-1133">Transmembrane helix</keyword>
<dbReference type="Proteomes" id="UP000729701">
    <property type="component" value="Unassembled WGS sequence"/>
</dbReference>
<sequence>MVREIKFTELEQLLLDIGFVTMPTTGSQKVYQYGSSGTLIVLPDYEPQAYVRKVHLVAVRRILSENGLIDSDRFNRFLNKIASQLTGFSLFFSNFAIAIFG</sequence>
<accession>A0A951QQT2</accession>
<evidence type="ECO:0000313" key="2">
    <source>
        <dbReference type="EMBL" id="MBW4669457.1"/>
    </source>
</evidence>
<evidence type="ECO:0000313" key="3">
    <source>
        <dbReference type="Proteomes" id="UP000729701"/>
    </source>
</evidence>
<organism evidence="2 3">
    <name type="scientific">Cyanomargarita calcarea GSE-NOS-MK-12-04C</name>
    <dbReference type="NCBI Taxonomy" id="2839659"/>
    <lineage>
        <taxon>Bacteria</taxon>
        <taxon>Bacillati</taxon>
        <taxon>Cyanobacteriota</taxon>
        <taxon>Cyanophyceae</taxon>
        <taxon>Nostocales</taxon>
        <taxon>Cyanomargaritaceae</taxon>
        <taxon>Cyanomargarita</taxon>
    </lineage>
</organism>